<keyword evidence="3" id="KW-1185">Reference proteome</keyword>
<dbReference type="KEGG" id="csq:CSCA_3392"/>
<reference evidence="2 3" key="1">
    <citation type="journal article" date="2015" name="J. Biotechnol.">
        <title>Complete genome sequence of a malodorant-producing acetogen, Clostridium scatologenes ATCC 25775(T).</title>
        <authorList>
            <person name="Zhu Z."/>
            <person name="Guo T."/>
            <person name="Zheng H."/>
            <person name="Song T."/>
            <person name="Ouyang P."/>
            <person name="Xie J."/>
        </authorList>
    </citation>
    <scope>NUCLEOTIDE SEQUENCE [LARGE SCALE GENOMIC DNA]</scope>
    <source>
        <strain evidence="2 3">ATCC 25775</strain>
    </source>
</reference>
<dbReference type="InterPro" id="IPR029100">
    <property type="entry name" value="Ntox50"/>
</dbReference>
<feature type="domain" description="Bacterial toxin 50" evidence="1">
    <location>
        <begin position="135"/>
        <end position="227"/>
    </location>
</feature>
<gene>
    <name evidence="2" type="ORF">CSCA_3392</name>
</gene>
<dbReference type="Pfam" id="PF15542">
    <property type="entry name" value="Ntox50"/>
    <property type="match status" value="1"/>
</dbReference>
<sequence length="231" mass="25293">MICIHDKKTTKVNFDNNDFGIEENICSVFSKISGMTEGISQIRGMFIISESGQVDKNKVMQLMLKNPEYLTKEEKEILEYAKIVLGEDGQVISTKTYGYKLAYTNEPKISTGIVFVSPIEGAGNPKIVNGFEAKVNVGQQQKHIPGTNNYKNEIANGKIKSPMNGNVDYIQGLLNKKAGTGEMIGTNKERVDFGDVIGQYVDPTTGTATDTTIGIIHYGKNGAHIVPARPK</sequence>
<evidence type="ECO:0000313" key="2">
    <source>
        <dbReference type="EMBL" id="AKA70517.1"/>
    </source>
</evidence>
<dbReference type="Proteomes" id="UP000033115">
    <property type="component" value="Chromosome"/>
</dbReference>
<dbReference type="STRING" id="1548.CSCA_3392"/>
<evidence type="ECO:0000313" key="3">
    <source>
        <dbReference type="Proteomes" id="UP000033115"/>
    </source>
</evidence>
<organism evidence="2 3">
    <name type="scientific">Clostridium scatologenes</name>
    <dbReference type="NCBI Taxonomy" id="1548"/>
    <lineage>
        <taxon>Bacteria</taxon>
        <taxon>Bacillati</taxon>
        <taxon>Bacillota</taxon>
        <taxon>Clostridia</taxon>
        <taxon>Eubacteriales</taxon>
        <taxon>Clostridiaceae</taxon>
        <taxon>Clostridium</taxon>
    </lineage>
</organism>
<name>A0A0E3JPV4_CLOSL</name>
<dbReference type="EMBL" id="CP009933">
    <property type="protein sequence ID" value="AKA70517.1"/>
    <property type="molecule type" value="Genomic_DNA"/>
</dbReference>
<dbReference type="HOGENOM" id="CLU_1198108_0_0_9"/>
<proteinExistence type="predicted"/>
<dbReference type="RefSeq" id="WP_029163811.1">
    <property type="nucleotide sequence ID" value="NZ_CP009933.1"/>
</dbReference>
<protein>
    <submittedName>
        <fullName evidence="2">Transposase</fullName>
    </submittedName>
</protein>
<evidence type="ECO:0000259" key="1">
    <source>
        <dbReference type="Pfam" id="PF15542"/>
    </source>
</evidence>
<dbReference type="AlphaFoldDB" id="A0A0E3JPV4"/>
<accession>A0A0E3JPV4</accession>